<evidence type="ECO:0000313" key="1">
    <source>
        <dbReference type="EMBL" id="GAG76894.1"/>
    </source>
</evidence>
<dbReference type="Gene3D" id="3.60.15.10">
    <property type="entry name" value="Ribonuclease Z/Hydroxyacylglutathione hydrolase-like"/>
    <property type="match status" value="1"/>
</dbReference>
<dbReference type="AlphaFoldDB" id="X1A571"/>
<proteinExistence type="predicted"/>
<dbReference type="EMBL" id="BART01018685">
    <property type="protein sequence ID" value="GAG76894.1"/>
    <property type="molecule type" value="Genomic_DNA"/>
</dbReference>
<feature type="non-terminal residue" evidence="1">
    <location>
        <position position="1"/>
    </location>
</feature>
<reference evidence="1" key="1">
    <citation type="journal article" date="2014" name="Front. Microbiol.">
        <title>High frequency of phylogenetically diverse reductive dehalogenase-homologous genes in deep subseafloor sedimentary metagenomes.</title>
        <authorList>
            <person name="Kawai M."/>
            <person name="Futagami T."/>
            <person name="Toyoda A."/>
            <person name="Takaki Y."/>
            <person name="Nishi S."/>
            <person name="Hori S."/>
            <person name="Arai W."/>
            <person name="Tsubouchi T."/>
            <person name="Morono Y."/>
            <person name="Uchiyama I."/>
            <person name="Ito T."/>
            <person name="Fujiyama A."/>
            <person name="Inagaki F."/>
            <person name="Takami H."/>
        </authorList>
    </citation>
    <scope>NUCLEOTIDE SEQUENCE</scope>
    <source>
        <strain evidence="1">Expedition CK06-06</strain>
    </source>
</reference>
<comment type="caution">
    <text evidence="1">The sequence shown here is derived from an EMBL/GenBank/DDBJ whole genome shotgun (WGS) entry which is preliminary data.</text>
</comment>
<dbReference type="InterPro" id="IPR036866">
    <property type="entry name" value="RibonucZ/Hydroxyglut_hydro"/>
</dbReference>
<protein>
    <recommendedName>
        <fullName evidence="2">Metallo-beta-lactamase domain-containing protein</fullName>
    </recommendedName>
</protein>
<name>X1A571_9ZZZZ</name>
<evidence type="ECO:0008006" key="2">
    <source>
        <dbReference type="Google" id="ProtNLM"/>
    </source>
</evidence>
<accession>X1A571</accession>
<organism evidence="1">
    <name type="scientific">marine sediment metagenome</name>
    <dbReference type="NCBI Taxonomy" id="412755"/>
    <lineage>
        <taxon>unclassified sequences</taxon>
        <taxon>metagenomes</taxon>
        <taxon>ecological metagenomes</taxon>
    </lineage>
</organism>
<sequence>FLSMDGFRTLNEKEAIEVIREIKPKIVVPIHYKWYGNGEKIVEKVEGLMKYEEGNILFKKMTYGEVIDV</sequence>
<gene>
    <name evidence="1" type="ORF">S01H4_35197</name>
</gene>